<evidence type="ECO:0000256" key="10">
    <source>
        <dbReference type="ARBA" id="ARBA00023136"/>
    </source>
</evidence>
<dbReference type="AlphaFoldDB" id="A0A0D9V367"/>
<evidence type="ECO:0000313" key="12">
    <source>
        <dbReference type="Proteomes" id="UP000032180"/>
    </source>
</evidence>
<evidence type="ECO:0000313" key="11">
    <source>
        <dbReference type="EnsemblPlants" id="LPERR01G20200.1"/>
    </source>
</evidence>
<dbReference type="Gene3D" id="1.20.120.990">
    <property type="entry name" value="Glycosyltransferase family 88, C-terminal domain"/>
    <property type="match status" value="1"/>
</dbReference>
<evidence type="ECO:0000256" key="1">
    <source>
        <dbReference type="ARBA" id="ARBA00004370"/>
    </source>
</evidence>
<reference evidence="11 12" key="1">
    <citation type="submission" date="2012-08" db="EMBL/GenBank/DDBJ databases">
        <title>Oryza genome evolution.</title>
        <authorList>
            <person name="Wing R.A."/>
        </authorList>
    </citation>
    <scope>NUCLEOTIDE SEQUENCE</scope>
</reference>
<name>A0A0D9V367_9ORYZ</name>
<protein>
    <submittedName>
        <fullName evidence="11">Uncharacterized protein</fullName>
    </submittedName>
</protein>
<keyword evidence="10" id="KW-0472">Membrane</keyword>
<evidence type="ECO:0000256" key="8">
    <source>
        <dbReference type="ARBA" id="ARBA00023004"/>
    </source>
</evidence>
<dbReference type="SUPFAM" id="SSF48264">
    <property type="entry name" value="Cytochrome P450"/>
    <property type="match status" value="1"/>
</dbReference>
<dbReference type="Gramene" id="LPERR01G20200.1">
    <property type="protein sequence ID" value="LPERR01G20200.1"/>
    <property type="gene ID" value="LPERR01G20200"/>
</dbReference>
<keyword evidence="3" id="KW-0349">Heme</keyword>
<evidence type="ECO:0000256" key="5">
    <source>
        <dbReference type="ARBA" id="ARBA00022723"/>
    </source>
</evidence>
<organism evidence="11 12">
    <name type="scientific">Leersia perrieri</name>
    <dbReference type="NCBI Taxonomy" id="77586"/>
    <lineage>
        <taxon>Eukaryota</taxon>
        <taxon>Viridiplantae</taxon>
        <taxon>Streptophyta</taxon>
        <taxon>Embryophyta</taxon>
        <taxon>Tracheophyta</taxon>
        <taxon>Spermatophyta</taxon>
        <taxon>Magnoliopsida</taxon>
        <taxon>Liliopsida</taxon>
        <taxon>Poales</taxon>
        <taxon>Poaceae</taxon>
        <taxon>BOP clade</taxon>
        <taxon>Oryzoideae</taxon>
        <taxon>Oryzeae</taxon>
        <taxon>Oryzinae</taxon>
        <taxon>Leersia</taxon>
    </lineage>
</organism>
<evidence type="ECO:0000256" key="3">
    <source>
        <dbReference type="ARBA" id="ARBA00022617"/>
    </source>
</evidence>
<dbReference type="EnsemblPlants" id="LPERR01G20200.1">
    <property type="protein sequence ID" value="LPERR01G20200.1"/>
    <property type="gene ID" value="LPERR01G20200"/>
</dbReference>
<dbReference type="PANTHER" id="PTHR24282">
    <property type="entry name" value="CYTOCHROME P450 FAMILY MEMBER"/>
    <property type="match status" value="1"/>
</dbReference>
<dbReference type="GO" id="GO:0005506">
    <property type="term" value="F:iron ion binding"/>
    <property type="evidence" value="ECO:0007669"/>
    <property type="project" value="InterPro"/>
</dbReference>
<dbReference type="STRING" id="77586.A0A0D9V367"/>
<dbReference type="HOGENOM" id="CLU_1404285_0_0_1"/>
<dbReference type="InterPro" id="IPR036396">
    <property type="entry name" value="Cyt_P450_sf"/>
</dbReference>
<keyword evidence="9" id="KW-0503">Monooxygenase</keyword>
<keyword evidence="5" id="KW-0479">Metal-binding</keyword>
<comment type="similarity">
    <text evidence="2">Belongs to the cytochrome P450 family.</text>
</comment>
<dbReference type="GO" id="GO:0004497">
    <property type="term" value="F:monooxygenase activity"/>
    <property type="evidence" value="ECO:0007669"/>
    <property type="project" value="UniProtKB-KW"/>
</dbReference>
<dbReference type="PANTHER" id="PTHR24282:SF171">
    <property type="entry name" value="OS01G0628900 PROTEIN"/>
    <property type="match status" value="1"/>
</dbReference>
<accession>A0A0D9V367</accession>
<sequence>MAATVDGASPSSLHPWNLLLYALGALPALWCAWQALDRVWLRPRRLGRALRAQGLRGTDYRFLSGDMKEFVRLLGAAASSPMPPMSHDVALASAPVRPRCHQAARELICRWQNSVGADGVQEIDVWPAFQNLTGDVISRSAFGSSFSEGRRIFRLQSEQAENVVKMARAMYFPGFCLQSSIEGRKQTHERSQSF</sequence>
<evidence type="ECO:0000256" key="4">
    <source>
        <dbReference type="ARBA" id="ARBA00022692"/>
    </source>
</evidence>
<evidence type="ECO:0000256" key="7">
    <source>
        <dbReference type="ARBA" id="ARBA00023002"/>
    </source>
</evidence>
<dbReference type="GO" id="GO:0006629">
    <property type="term" value="P:lipid metabolic process"/>
    <property type="evidence" value="ECO:0007669"/>
    <property type="project" value="UniProtKB-ARBA"/>
</dbReference>
<keyword evidence="7" id="KW-0560">Oxidoreductase</keyword>
<proteinExistence type="inferred from homology"/>
<dbReference type="InterPro" id="IPR050665">
    <property type="entry name" value="Cytochrome_P450_Monooxygen"/>
</dbReference>
<reference evidence="12" key="2">
    <citation type="submission" date="2013-12" db="EMBL/GenBank/DDBJ databases">
        <authorList>
            <person name="Yu Y."/>
            <person name="Lee S."/>
            <person name="de Baynast K."/>
            <person name="Wissotski M."/>
            <person name="Liu L."/>
            <person name="Talag J."/>
            <person name="Goicoechea J."/>
            <person name="Angelova A."/>
            <person name="Jetty R."/>
            <person name="Kudrna D."/>
            <person name="Golser W."/>
            <person name="Rivera L."/>
            <person name="Zhang J."/>
            <person name="Wing R."/>
        </authorList>
    </citation>
    <scope>NUCLEOTIDE SEQUENCE</scope>
</reference>
<dbReference type="GO" id="GO:0020037">
    <property type="term" value="F:heme binding"/>
    <property type="evidence" value="ECO:0007669"/>
    <property type="project" value="InterPro"/>
</dbReference>
<dbReference type="eggNOG" id="KOG0157">
    <property type="taxonomic scope" value="Eukaryota"/>
</dbReference>
<dbReference type="GO" id="GO:0016705">
    <property type="term" value="F:oxidoreductase activity, acting on paired donors, with incorporation or reduction of molecular oxygen"/>
    <property type="evidence" value="ECO:0007669"/>
    <property type="project" value="InterPro"/>
</dbReference>
<dbReference type="GO" id="GO:0016020">
    <property type="term" value="C:membrane"/>
    <property type="evidence" value="ECO:0007669"/>
    <property type="project" value="UniProtKB-SubCell"/>
</dbReference>
<keyword evidence="12" id="KW-1185">Reference proteome</keyword>
<comment type="subcellular location">
    <subcellularLocation>
        <location evidence="1">Membrane</location>
    </subcellularLocation>
</comment>
<keyword evidence="6" id="KW-1133">Transmembrane helix</keyword>
<keyword evidence="4" id="KW-0812">Transmembrane</keyword>
<dbReference type="Proteomes" id="UP000032180">
    <property type="component" value="Chromosome 1"/>
</dbReference>
<keyword evidence="8" id="KW-0408">Iron</keyword>
<evidence type="ECO:0000256" key="6">
    <source>
        <dbReference type="ARBA" id="ARBA00022989"/>
    </source>
</evidence>
<evidence type="ECO:0000256" key="2">
    <source>
        <dbReference type="ARBA" id="ARBA00010617"/>
    </source>
</evidence>
<reference evidence="11" key="3">
    <citation type="submission" date="2015-04" db="UniProtKB">
        <authorList>
            <consortium name="EnsemblPlants"/>
        </authorList>
    </citation>
    <scope>IDENTIFICATION</scope>
</reference>
<evidence type="ECO:0000256" key="9">
    <source>
        <dbReference type="ARBA" id="ARBA00023033"/>
    </source>
</evidence>